<dbReference type="RefSeq" id="WP_010781097.1">
    <property type="nucleotide sequence ID" value="NZ_ASWH01000001.1"/>
</dbReference>
<evidence type="ECO:0000256" key="2">
    <source>
        <dbReference type="SAM" id="SignalP"/>
    </source>
</evidence>
<keyword evidence="2" id="KW-0732">Signal</keyword>
<keyword evidence="1" id="KW-0472">Membrane</keyword>
<evidence type="ECO:0000313" key="4">
    <source>
        <dbReference type="EMBL" id="EOW81940.1"/>
    </source>
</evidence>
<keyword evidence="6" id="KW-1185">Reference proteome</keyword>
<keyword evidence="1" id="KW-0812">Transmembrane</keyword>
<gene>
    <name evidence="4" type="ORF">I592_01241</name>
    <name evidence="3" type="ORF">UKC_02725</name>
</gene>
<organism evidence="3 5">
    <name type="scientific">Enterococcus gilvus ATCC BAA-350</name>
    <dbReference type="NCBI Taxonomy" id="1158614"/>
    <lineage>
        <taxon>Bacteria</taxon>
        <taxon>Bacillati</taxon>
        <taxon>Bacillota</taxon>
        <taxon>Bacilli</taxon>
        <taxon>Lactobacillales</taxon>
        <taxon>Enterococcaceae</taxon>
        <taxon>Enterococcus</taxon>
    </lineage>
</organism>
<dbReference type="EMBL" id="ASWH01000001">
    <property type="protein sequence ID" value="EOW81940.1"/>
    <property type="molecule type" value="Genomic_DNA"/>
</dbReference>
<sequence length="228" mass="25214">MTVKQTIMTFAVTTMMAMTMATTTANADTLDKTAEIANQTTQVANDIKSDVKNDGLIETIDKNRGNIESLVDKGGELAYKFNDKLDDAVSYTKETTNKNFITKTIKFVSILVADKTKEQALDEEKQDKSIVETAKEQVTNNDLQSSTKQALKHQFSGSGFASVPEGFGGFLLVGIRVLLGIIAITTFGLLVLYIRKLKGQDNNGDIKSKNAEIDRDYVRCQRKLSRIR</sequence>
<accession>R2XZR6</accession>
<dbReference type="EMBL" id="AJDQ01000008">
    <property type="protein sequence ID" value="EOI55517.1"/>
    <property type="molecule type" value="Genomic_DNA"/>
</dbReference>
<feature type="signal peptide" evidence="2">
    <location>
        <begin position="1"/>
        <end position="27"/>
    </location>
</feature>
<evidence type="ECO:0000313" key="5">
    <source>
        <dbReference type="Proteomes" id="UP000013750"/>
    </source>
</evidence>
<protein>
    <recommendedName>
        <fullName evidence="7">Type VII secretion protein EssA</fullName>
    </recommendedName>
</protein>
<evidence type="ECO:0008006" key="7">
    <source>
        <dbReference type="Google" id="ProtNLM"/>
    </source>
</evidence>
<feature type="transmembrane region" description="Helical" evidence="1">
    <location>
        <begin position="170"/>
        <end position="194"/>
    </location>
</feature>
<dbReference type="PATRIC" id="fig|1158614.3.peg.2720"/>
<keyword evidence="1" id="KW-1133">Transmembrane helix</keyword>
<feature type="chain" id="PRO_5004357614" description="Type VII secretion protein EssA" evidence="2">
    <location>
        <begin position="28"/>
        <end position="228"/>
    </location>
</feature>
<dbReference type="AlphaFoldDB" id="R2XZR6"/>
<name>R2XZR6_9ENTE</name>
<proteinExistence type="predicted"/>
<dbReference type="OrthoDB" id="9983618at2"/>
<reference evidence="3 5" key="1">
    <citation type="submission" date="2013-02" db="EMBL/GenBank/DDBJ databases">
        <title>The Genome Sequence of Enterococcus gilvus ATCC BAA-350.</title>
        <authorList>
            <consortium name="The Broad Institute Genome Sequencing Platform"/>
            <consortium name="The Broad Institute Genome Sequencing Center for Infectious Disease"/>
            <person name="Earl A.M."/>
            <person name="Gilmore M.S."/>
            <person name="Lebreton F."/>
            <person name="Walker B."/>
            <person name="Young S.K."/>
            <person name="Zeng Q."/>
            <person name="Gargeya S."/>
            <person name="Fitzgerald M."/>
            <person name="Haas B."/>
            <person name="Abouelleil A."/>
            <person name="Alvarado L."/>
            <person name="Arachchi H.M."/>
            <person name="Berlin A.M."/>
            <person name="Chapman S.B."/>
            <person name="Dewar J."/>
            <person name="Goldberg J."/>
            <person name="Griggs A."/>
            <person name="Gujja S."/>
            <person name="Hansen M."/>
            <person name="Howarth C."/>
            <person name="Imamovic A."/>
            <person name="Larimer J."/>
            <person name="McCowan C."/>
            <person name="Murphy C."/>
            <person name="Neiman D."/>
            <person name="Pearson M."/>
            <person name="Priest M."/>
            <person name="Roberts A."/>
            <person name="Saif S."/>
            <person name="Shea T."/>
            <person name="Sisk P."/>
            <person name="Sykes S."/>
            <person name="Wortman J."/>
            <person name="Nusbaum C."/>
            <person name="Birren B."/>
        </authorList>
    </citation>
    <scope>NUCLEOTIDE SEQUENCE [LARGE SCALE GENOMIC DNA]</scope>
    <source>
        <strain evidence="3 5">ATCC BAA-350</strain>
    </source>
</reference>
<comment type="caution">
    <text evidence="3">The sequence shown here is derived from an EMBL/GenBank/DDBJ whole genome shotgun (WGS) entry which is preliminary data.</text>
</comment>
<evidence type="ECO:0000313" key="6">
    <source>
        <dbReference type="Proteomes" id="UP000014160"/>
    </source>
</evidence>
<evidence type="ECO:0000313" key="3">
    <source>
        <dbReference type="EMBL" id="EOI55517.1"/>
    </source>
</evidence>
<evidence type="ECO:0000256" key="1">
    <source>
        <dbReference type="SAM" id="Phobius"/>
    </source>
</evidence>
<reference evidence="4 6" key="2">
    <citation type="submission" date="2013-03" db="EMBL/GenBank/DDBJ databases">
        <title>The Genome Sequence of Enterococcus gilvus ATCC BAA-350 (PacBio/Illumina hybrid assembly).</title>
        <authorList>
            <consortium name="The Broad Institute Genomics Platform"/>
            <consortium name="The Broad Institute Genome Sequencing Center for Infectious Disease"/>
            <person name="Earl A."/>
            <person name="Russ C."/>
            <person name="Gilmore M."/>
            <person name="Surin D."/>
            <person name="Walker B."/>
            <person name="Young S."/>
            <person name="Zeng Q."/>
            <person name="Gargeya S."/>
            <person name="Fitzgerald M."/>
            <person name="Haas B."/>
            <person name="Abouelleil A."/>
            <person name="Allen A.W."/>
            <person name="Alvarado L."/>
            <person name="Arachchi H.M."/>
            <person name="Berlin A.M."/>
            <person name="Chapman S.B."/>
            <person name="Gainer-Dewar J."/>
            <person name="Goldberg J."/>
            <person name="Griggs A."/>
            <person name="Gujja S."/>
            <person name="Hansen M."/>
            <person name="Howarth C."/>
            <person name="Imamovic A."/>
            <person name="Ireland A."/>
            <person name="Larimer J."/>
            <person name="McCowan C."/>
            <person name="Murphy C."/>
            <person name="Pearson M."/>
            <person name="Poon T.W."/>
            <person name="Priest M."/>
            <person name="Roberts A."/>
            <person name="Saif S."/>
            <person name="Shea T."/>
            <person name="Sisk P."/>
            <person name="Sykes S."/>
            <person name="Wortman J."/>
            <person name="Nusbaum C."/>
            <person name="Birren B."/>
        </authorList>
    </citation>
    <scope>NUCLEOTIDE SEQUENCE [LARGE SCALE GENOMIC DNA]</scope>
    <source>
        <strain evidence="4 6">ATCC BAA-350</strain>
    </source>
</reference>
<dbReference type="Proteomes" id="UP000014160">
    <property type="component" value="Unassembled WGS sequence"/>
</dbReference>
<dbReference type="HOGENOM" id="CLU_1238637_0_0_9"/>
<dbReference type="Proteomes" id="UP000013750">
    <property type="component" value="Unassembled WGS sequence"/>
</dbReference>